<evidence type="ECO:0000256" key="1">
    <source>
        <dbReference type="SAM" id="MobiDB-lite"/>
    </source>
</evidence>
<proteinExistence type="predicted"/>
<feature type="region of interest" description="Disordered" evidence="1">
    <location>
        <begin position="117"/>
        <end position="178"/>
    </location>
</feature>
<dbReference type="EMBL" id="JAQNDK010000001">
    <property type="protein sequence ID" value="MDC0678154.1"/>
    <property type="molecule type" value="Genomic_DNA"/>
</dbReference>
<protein>
    <recommendedName>
        <fullName evidence="4">Secreted protein</fullName>
    </recommendedName>
</protein>
<gene>
    <name evidence="2" type="ORF">POL72_10450</name>
</gene>
<comment type="caution">
    <text evidence="2">The sequence shown here is derived from an EMBL/GenBank/DDBJ whole genome shotgun (WGS) entry which is preliminary data.</text>
</comment>
<dbReference type="Proteomes" id="UP001217485">
    <property type="component" value="Unassembled WGS sequence"/>
</dbReference>
<feature type="compositionally biased region" description="Low complexity" evidence="1">
    <location>
        <begin position="146"/>
        <end position="159"/>
    </location>
</feature>
<name>A0ABT5BVG2_9BACT</name>
<evidence type="ECO:0000313" key="2">
    <source>
        <dbReference type="EMBL" id="MDC0678154.1"/>
    </source>
</evidence>
<evidence type="ECO:0008006" key="4">
    <source>
        <dbReference type="Google" id="ProtNLM"/>
    </source>
</evidence>
<organism evidence="2 3">
    <name type="scientific">Sorangium atrum</name>
    <dbReference type="NCBI Taxonomy" id="2995308"/>
    <lineage>
        <taxon>Bacteria</taxon>
        <taxon>Pseudomonadati</taxon>
        <taxon>Myxococcota</taxon>
        <taxon>Polyangia</taxon>
        <taxon>Polyangiales</taxon>
        <taxon>Polyangiaceae</taxon>
        <taxon>Sorangium</taxon>
    </lineage>
</organism>
<evidence type="ECO:0000313" key="3">
    <source>
        <dbReference type="Proteomes" id="UP001217485"/>
    </source>
</evidence>
<dbReference type="RefSeq" id="WP_272094927.1">
    <property type="nucleotide sequence ID" value="NZ_JAQNDK010000001.1"/>
</dbReference>
<keyword evidence="3" id="KW-1185">Reference proteome</keyword>
<sequence>MSLMLAVLPAFGQVPPGGARLSYTRGSGADGCPEEQALRDVVAAQLGGIDPFVDGGSGGRRVEVVVARKRRHFLGEIALYDSDGRRLGGQEVTSATCGALVEDVGTALAIMLRPVRSAREPAPSPPSAPAPAERASAPSPPETVSPGGAPAGSPRAPAAAPLPPCQPAAPARSAERRGPSLAWPRLQAGAGALITEGLAPARAVGFSAFVGARWEAFSLSLEGRMDLPVATEPYRGGIFGVSWLGGSIVPCSQMAWFFGCGLVTAGRVRYFGMVNAVGEASLPYAGLGVRGGVEVPLSYSLAARLSGELVANLVRPTFHLRGSENWSVAGSSKVGALQLLASF</sequence>
<accession>A0ABT5BVG2</accession>
<reference evidence="2 3" key="1">
    <citation type="submission" date="2023-01" db="EMBL/GenBank/DDBJ databases">
        <title>Minimal conservation of predation-associated metabolite biosynthetic gene clusters underscores biosynthetic potential of Myxococcota including descriptions for ten novel species: Archangium lansinium sp. nov., Myxococcus landrumus sp. nov., Nannocystis bai.</title>
        <authorList>
            <person name="Ahearne A."/>
            <person name="Stevens C."/>
            <person name="Dowd S."/>
        </authorList>
    </citation>
    <scope>NUCLEOTIDE SEQUENCE [LARGE SCALE GENOMIC DNA]</scope>
    <source>
        <strain evidence="2 3">WIWO2</strain>
    </source>
</reference>